<dbReference type="RefSeq" id="WP_204030502.1">
    <property type="nucleotide sequence ID" value="NZ_BOOW01000036.1"/>
</dbReference>
<dbReference type="EMBL" id="BOOW01000036">
    <property type="protein sequence ID" value="GII95434.1"/>
    <property type="molecule type" value="Genomic_DNA"/>
</dbReference>
<evidence type="ECO:0000313" key="1">
    <source>
        <dbReference type="EMBL" id="GII95434.1"/>
    </source>
</evidence>
<reference evidence="1" key="1">
    <citation type="submission" date="2021-01" db="EMBL/GenBank/DDBJ databases">
        <title>Whole genome shotgun sequence of Sinosporangium siamense NBRC 109515.</title>
        <authorList>
            <person name="Komaki H."/>
            <person name="Tamura T."/>
        </authorList>
    </citation>
    <scope>NUCLEOTIDE SEQUENCE</scope>
    <source>
        <strain evidence="1">NBRC 109515</strain>
    </source>
</reference>
<sequence length="469" mass="51968">MSTPMEAAQRVADAVLYEGYLLFPYRASATKNQMRWQFGVLVPPGYTATGEPFANVTECLLEDGEKAEITIRLRFLHVMSRSVERADGELFQMVDRLTVDGTTYITYEEATERETETVLPLALLLKAEQHIAVDVSGDRADQPIRTRSGRRIGRVVLEHRPLRATMRVSAERIDAPQDLVKVRIYVENIAAWERPDAPREQALRRSLISTHLLLGARGAAFVSLLDPPEWARPAAESCRNDHIWPVLVGAPAQRNAMLSSPIILSDYPAVAQESPGDMFDATEIDELLSLCTMSLTDREKQEARDTDPRAAELLDRVGDLPPELMDRLHGAIRWVDAPPRQPAAEPSAPSLPAITPGSPGAIALPPASPYKTPWWDPGVDAEVDPETDSVNIAGVDVARGSRVRLSPGKRRADAYDMFLVGRIAKIEAVLHDVDGLVHLAVTLEDDPWAELNRSHGRYMYFSPDEVEPL</sequence>
<comment type="caution">
    <text evidence="1">The sequence shown here is derived from an EMBL/GenBank/DDBJ whole genome shotgun (WGS) entry which is preliminary data.</text>
</comment>
<proteinExistence type="predicted"/>
<protein>
    <submittedName>
        <fullName evidence="1">Uncharacterized protein</fullName>
    </submittedName>
</protein>
<evidence type="ECO:0000313" key="2">
    <source>
        <dbReference type="Proteomes" id="UP000606172"/>
    </source>
</evidence>
<gene>
    <name evidence="1" type="ORF">Ssi02_56650</name>
</gene>
<dbReference type="Proteomes" id="UP000606172">
    <property type="component" value="Unassembled WGS sequence"/>
</dbReference>
<dbReference type="AlphaFoldDB" id="A0A919VES9"/>
<accession>A0A919VES9</accession>
<name>A0A919VES9_9ACTN</name>
<keyword evidence="2" id="KW-1185">Reference proteome</keyword>
<organism evidence="1 2">
    <name type="scientific">Sinosporangium siamense</name>
    <dbReference type="NCBI Taxonomy" id="1367973"/>
    <lineage>
        <taxon>Bacteria</taxon>
        <taxon>Bacillati</taxon>
        <taxon>Actinomycetota</taxon>
        <taxon>Actinomycetes</taxon>
        <taxon>Streptosporangiales</taxon>
        <taxon>Streptosporangiaceae</taxon>
        <taxon>Sinosporangium</taxon>
    </lineage>
</organism>